<evidence type="ECO:0000313" key="2">
    <source>
        <dbReference type="Proteomes" id="UP000095283"/>
    </source>
</evidence>
<name>A0A1I7XLW3_HETBA</name>
<evidence type="ECO:0000259" key="1">
    <source>
        <dbReference type="Pfam" id="PF20946"/>
    </source>
</evidence>
<sequence>MTPVIASWSLPFCTPESDKSKLEESLFLNELQQSVSLEGSKSDLMELASQHLQSVVKLFALACKAERETRASDIASMVSSAKGIQMMCNYAAKLKKHTLVDKVASIGRKNISTNNYLPSESTQQDYNVLDAECDNYSSCEDDLAPNTNETLDETIESVNDCTQLPLQRLGHNPFKRSGSSTTDNSISMFDQMDLSFNNPRKKMKDIDVCSI</sequence>
<dbReference type="PANTHER" id="PTHR19932">
    <property type="entry name" value="WD REPEAT AND HMG-BOX DNA BINDING PROTEIN"/>
    <property type="match status" value="1"/>
</dbReference>
<evidence type="ECO:0000313" key="3">
    <source>
        <dbReference type="WBParaSite" id="Hba_18493"/>
    </source>
</evidence>
<dbReference type="PANTHER" id="PTHR19932:SF10">
    <property type="entry name" value="WD REPEAT AND HMG-BOX DNA-BINDING PROTEIN 1"/>
    <property type="match status" value="1"/>
</dbReference>
<dbReference type="GO" id="GO:0006261">
    <property type="term" value="P:DNA-templated DNA replication"/>
    <property type="evidence" value="ECO:0007669"/>
    <property type="project" value="TreeGrafter"/>
</dbReference>
<organism evidence="2 3">
    <name type="scientific">Heterorhabditis bacteriophora</name>
    <name type="common">Entomopathogenic nematode worm</name>
    <dbReference type="NCBI Taxonomy" id="37862"/>
    <lineage>
        <taxon>Eukaryota</taxon>
        <taxon>Metazoa</taxon>
        <taxon>Ecdysozoa</taxon>
        <taxon>Nematoda</taxon>
        <taxon>Chromadorea</taxon>
        <taxon>Rhabditida</taxon>
        <taxon>Rhabditina</taxon>
        <taxon>Rhabditomorpha</taxon>
        <taxon>Strongyloidea</taxon>
        <taxon>Heterorhabditidae</taxon>
        <taxon>Heterorhabditis</taxon>
    </lineage>
</organism>
<feature type="domain" description="WDHD1/CFT4 helical bundle" evidence="1">
    <location>
        <begin position="21"/>
        <end position="110"/>
    </location>
</feature>
<dbReference type="GO" id="GO:0000278">
    <property type="term" value="P:mitotic cell cycle"/>
    <property type="evidence" value="ECO:0007669"/>
    <property type="project" value="TreeGrafter"/>
</dbReference>
<dbReference type="GO" id="GO:0043596">
    <property type="term" value="C:nuclear replication fork"/>
    <property type="evidence" value="ECO:0007669"/>
    <property type="project" value="TreeGrafter"/>
</dbReference>
<reference evidence="3" key="1">
    <citation type="submission" date="2016-11" db="UniProtKB">
        <authorList>
            <consortium name="WormBaseParasite"/>
        </authorList>
    </citation>
    <scope>IDENTIFICATION</scope>
</reference>
<dbReference type="GO" id="GO:0003682">
    <property type="term" value="F:chromatin binding"/>
    <property type="evidence" value="ECO:0007669"/>
    <property type="project" value="TreeGrafter"/>
</dbReference>
<dbReference type="InterPro" id="IPR048591">
    <property type="entry name" value="WDHD1/CFT4_hel"/>
</dbReference>
<accession>A0A1I7XLW3</accession>
<protein>
    <submittedName>
        <fullName evidence="3">Chromatin complexes subunit BAP18</fullName>
    </submittedName>
</protein>
<dbReference type="WBParaSite" id="Hba_18493">
    <property type="protein sequence ID" value="Hba_18493"/>
    <property type="gene ID" value="Hba_18493"/>
</dbReference>
<keyword evidence="2" id="KW-1185">Reference proteome</keyword>
<dbReference type="Pfam" id="PF20946">
    <property type="entry name" value="Ctf4_C"/>
    <property type="match status" value="1"/>
</dbReference>
<dbReference type="GO" id="GO:0006281">
    <property type="term" value="P:DNA repair"/>
    <property type="evidence" value="ECO:0007669"/>
    <property type="project" value="TreeGrafter"/>
</dbReference>
<proteinExistence type="predicted"/>
<dbReference type="Proteomes" id="UP000095283">
    <property type="component" value="Unplaced"/>
</dbReference>
<dbReference type="AlphaFoldDB" id="A0A1I7XLW3"/>